<dbReference type="EMBL" id="QZCG01000002">
    <property type="protein sequence ID" value="RJE88258.1"/>
    <property type="molecule type" value="Genomic_DNA"/>
</dbReference>
<proteinExistence type="predicted"/>
<protein>
    <submittedName>
        <fullName evidence="2">DUF1311 domain-containing protein</fullName>
    </submittedName>
</protein>
<sequence>MIAMVGFAMSYGVLPADAGDASGFDPATIDQCVASGEGDCTDAGMQACRDYASKKYTGDDPDFVEKNCLDAAHQAWEARLEETYQALIAQEGEAGDDSQEMLRKTEHAWIAFRDSLCDFAKASAQTRDISGEVAVLECQRDEAARHWTLLNARLVEETGE</sequence>
<dbReference type="Pfam" id="PF07007">
    <property type="entry name" value="LprI"/>
    <property type="match status" value="1"/>
</dbReference>
<dbReference type="Gene3D" id="1.20.1270.180">
    <property type="match status" value="1"/>
</dbReference>
<evidence type="ECO:0000259" key="1">
    <source>
        <dbReference type="Pfam" id="PF07007"/>
    </source>
</evidence>
<keyword evidence="3" id="KW-1185">Reference proteome</keyword>
<dbReference type="AlphaFoldDB" id="A0A418T4V9"/>
<organism evidence="2 3">
    <name type="scientific">Paracoccus onubensis</name>
    <dbReference type="NCBI Taxonomy" id="1675788"/>
    <lineage>
        <taxon>Bacteria</taxon>
        <taxon>Pseudomonadati</taxon>
        <taxon>Pseudomonadota</taxon>
        <taxon>Alphaproteobacteria</taxon>
        <taxon>Rhodobacterales</taxon>
        <taxon>Paracoccaceae</taxon>
        <taxon>Paracoccus</taxon>
    </lineage>
</organism>
<gene>
    <name evidence="2" type="ORF">D3P04_03500</name>
</gene>
<name>A0A418T4V9_9RHOB</name>
<dbReference type="OrthoDB" id="7340239at2"/>
<accession>A0A418T4V9</accession>
<dbReference type="Proteomes" id="UP000284202">
    <property type="component" value="Unassembled WGS sequence"/>
</dbReference>
<dbReference type="InterPro" id="IPR009739">
    <property type="entry name" value="LprI-like_N"/>
</dbReference>
<feature type="domain" description="Lysozyme inhibitor LprI-like N-terminal" evidence="1">
    <location>
        <begin position="66"/>
        <end position="142"/>
    </location>
</feature>
<comment type="caution">
    <text evidence="2">The sequence shown here is derived from an EMBL/GenBank/DDBJ whole genome shotgun (WGS) entry which is preliminary data.</text>
</comment>
<evidence type="ECO:0000313" key="2">
    <source>
        <dbReference type="EMBL" id="RJE88258.1"/>
    </source>
</evidence>
<evidence type="ECO:0000313" key="3">
    <source>
        <dbReference type="Proteomes" id="UP000284202"/>
    </source>
</evidence>
<reference evidence="3" key="1">
    <citation type="submission" date="2018-09" db="EMBL/GenBank/DDBJ databases">
        <title>Acidovorax cavernicola nov. sp. isolated from Gruta de las Maravillas (Aracena, Spain).</title>
        <authorList>
            <person name="Jurado V."/>
            <person name="Gutierrez-Patricio S."/>
            <person name="Gonzalez-Pimentel J.L."/>
            <person name="Miller A.Z."/>
            <person name="Laiz L."/>
            <person name="Saiz-Jimenez C."/>
        </authorList>
    </citation>
    <scope>NUCLEOTIDE SEQUENCE [LARGE SCALE GENOMIC DNA]</scope>
    <source>
        <strain evidence="3">1011MAR3C25</strain>
    </source>
</reference>